<organism evidence="2 3">
    <name type="scientific">Zonotrichia albicollis</name>
    <name type="common">White-throated sparrow</name>
    <name type="synonym">Fringilla albicollis</name>
    <dbReference type="NCBI Taxonomy" id="44394"/>
    <lineage>
        <taxon>Eukaryota</taxon>
        <taxon>Metazoa</taxon>
        <taxon>Chordata</taxon>
        <taxon>Craniata</taxon>
        <taxon>Vertebrata</taxon>
        <taxon>Euteleostomi</taxon>
        <taxon>Archelosauria</taxon>
        <taxon>Archosauria</taxon>
        <taxon>Dinosauria</taxon>
        <taxon>Saurischia</taxon>
        <taxon>Theropoda</taxon>
        <taxon>Coelurosauria</taxon>
        <taxon>Aves</taxon>
        <taxon>Neognathae</taxon>
        <taxon>Neoaves</taxon>
        <taxon>Telluraves</taxon>
        <taxon>Australaves</taxon>
        <taxon>Passeriformes</taxon>
        <taxon>Passerellidae</taxon>
        <taxon>Zonotrichia</taxon>
    </lineage>
</organism>
<feature type="region of interest" description="Disordered" evidence="1">
    <location>
        <begin position="92"/>
        <end position="137"/>
    </location>
</feature>
<feature type="compositionally biased region" description="Basic and acidic residues" evidence="1">
    <location>
        <begin position="94"/>
        <end position="108"/>
    </location>
</feature>
<reference evidence="2" key="1">
    <citation type="submission" date="2025-08" db="UniProtKB">
        <authorList>
            <consortium name="Ensembl"/>
        </authorList>
    </citation>
    <scope>IDENTIFICATION</scope>
</reference>
<dbReference type="AlphaFoldDB" id="A0A8D2NG07"/>
<feature type="compositionally biased region" description="Polar residues" evidence="1">
    <location>
        <begin position="109"/>
        <end position="122"/>
    </location>
</feature>
<dbReference type="Proteomes" id="UP000694413">
    <property type="component" value="Unassembled WGS sequence"/>
</dbReference>
<reference evidence="2" key="2">
    <citation type="submission" date="2025-09" db="UniProtKB">
        <authorList>
            <consortium name="Ensembl"/>
        </authorList>
    </citation>
    <scope>IDENTIFICATION</scope>
</reference>
<accession>A0A8D2NG07</accession>
<dbReference type="Ensembl" id="ENSZALT00000029177.1">
    <property type="protein sequence ID" value="ENSZALP00000022441.1"/>
    <property type="gene ID" value="ENSZALG00000017427.1"/>
</dbReference>
<evidence type="ECO:0000313" key="2">
    <source>
        <dbReference type="Ensembl" id="ENSZALP00000022441.1"/>
    </source>
</evidence>
<sequence length="219" mass="23539">MEDYGREIPPGSRNAARQRQALPPTAVPVHRDPIADRQGGNVYIPAVCGLSPALFSRAVPAQGQALAELLCSVSLQVTESFLSKEVTCVVSSNREAKRGQPRAREEKQNNPTAESTKSTSSVPAAPKGTPARAHQKPPYTVRAMRVLTEGRNCKQISWSGAMLAWLSDAILPSNSRFVCTECATVTFATASTLSSTEGGTLGKFVPKRLFLLMNLEVQS</sequence>
<name>A0A8D2NG07_ZONAL</name>
<evidence type="ECO:0000313" key="3">
    <source>
        <dbReference type="Proteomes" id="UP000694413"/>
    </source>
</evidence>
<evidence type="ECO:0000256" key="1">
    <source>
        <dbReference type="SAM" id="MobiDB-lite"/>
    </source>
</evidence>
<proteinExistence type="predicted"/>
<feature type="region of interest" description="Disordered" evidence="1">
    <location>
        <begin position="1"/>
        <end position="33"/>
    </location>
</feature>
<keyword evidence="3" id="KW-1185">Reference proteome</keyword>
<protein>
    <submittedName>
        <fullName evidence="2">Uncharacterized protein</fullName>
    </submittedName>
</protein>